<sequence length="43" mass="4625">PACARSPLHSGTPIVSVATRSSRHSRTPIAVRDLSVRSRSCDH</sequence>
<proteinExistence type="predicted"/>
<evidence type="ECO:0000313" key="3">
    <source>
        <dbReference type="Proteomes" id="UP001162483"/>
    </source>
</evidence>
<feature type="non-terminal residue" evidence="2">
    <location>
        <position position="1"/>
    </location>
</feature>
<comment type="caution">
    <text evidence="2">The sequence shown here is derived from an EMBL/GenBank/DDBJ whole genome shotgun (WGS) entry which is preliminary data.</text>
</comment>
<evidence type="ECO:0000256" key="1">
    <source>
        <dbReference type="SAM" id="MobiDB-lite"/>
    </source>
</evidence>
<feature type="compositionally biased region" description="Basic and acidic residues" evidence="1">
    <location>
        <begin position="34"/>
        <end position="43"/>
    </location>
</feature>
<protein>
    <submittedName>
        <fullName evidence="2">Uncharacterized protein</fullName>
    </submittedName>
</protein>
<dbReference type="EMBL" id="CATNWA010016783">
    <property type="protein sequence ID" value="CAI9595344.1"/>
    <property type="molecule type" value="Genomic_DNA"/>
</dbReference>
<reference evidence="2" key="1">
    <citation type="submission" date="2023-05" db="EMBL/GenBank/DDBJ databases">
        <authorList>
            <person name="Stuckert A."/>
        </authorList>
    </citation>
    <scope>NUCLEOTIDE SEQUENCE</scope>
</reference>
<gene>
    <name evidence="2" type="ORF">SPARVUS_LOCUS11878201</name>
</gene>
<accession>A0ABN9FE97</accession>
<feature type="region of interest" description="Disordered" evidence="1">
    <location>
        <begin position="1"/>
        <end position="43"/>
    </location>
</feature>
<evidence type="ECO:0000313" key="2">
    <source>
        <dbReference type="EMBL" id="CAI9595344.1"/>
    </source>
</evidence>
<dbReference type="Proteomes" id="UP001162483">
    <property type="component" value="Unassembled WGS sequence"/>
</dbReference>
<organism evidence="2 3">
    <name type="scientific">Staurois parvus</name>
    <dbReference type="NCBI Taxonomy" id="386267"/>
    <lineage>
        <taxon>Eukaryota</taxon>
        <taxon>Metazoa</taxon>
        <taxon>Chordata</taxon>
        <taxon>Craniata</taxon>
        <taxon>Vertebrata</taxon>
        <taxon>Euteleostomi</taxon>
        <taxon>Amphibia</taxon>
        <taxon>Batrachia</taxon>
        <taxon>Anura</taxon>
        <taxon>Neobatrachia</taxon>
        <taxon>Ranoidea</taxon>
        <taxon>Ranidae</taxon>
        <taxon>Staurois</taxon>
    </lineage>
</organism>
<name>A0ABN9FE97_9NEOB</name>
<keyword evidence="3" id="KW-1185">Reference proteome</keyword>